<protein>
    <submittedName>
        <fullName evidence="2">Uncharacterized protein</fullName>
    </submittedName>
</protein>
<comment type="caution">
    <text evidence="2">The sequence shown here is derived from an EMBL/GenBank/DDBJ whole genome shotgun (WGS) entry which is preliminary data.</text>
</comment>
<dbReference type="EMBL" id="JANCYU010000036">
    <property type="protein sequence ID" value="KAK4526078.1"/>
    <property type="molecule type" value="Genomic_DNA"/>
</dbReference>
<evidence type="ECO:0000256" key="1">
    <source>
        <dbReference type="SAM" id="Phobius"/>
    </source>
</evidence>
<reference evidence="2 3" key="1">
    <citation type="submission" date="2022-07" db="EMBL/GenBank/DDBJ databases">
        <title>Genome-wide signatures of adaptation to extreme environments.</title>
        <authorList>
            <person name="Cho C.H."/>
            <person name="Yoon H.S."/>
        </authorList>
    </citation>
    <scope>NUCLEOTIDE SEQUENCE [LARGE SCALE GENOMIC DNA]</scope>
    <source>
        <strain evidence="2 3">108.79 E11</strain>
    </source>
</reference>
<sequence length="109" mass="12470">MTLSLFPSTTSRTWFLAMLFLSVIVLLGAIMEIKRNNYCLSTTSLVGCIFSFLLASCTVITTTGQFRPIRIVNTESPIRMLEKFRYRPNFAVYNHRGTVMHMNCYADTL</sequence>
<accession>A0AAV9IFN9</accession>
<feature type="transmembrane region" description="Helical" evidence="1">
    <location>
        <begin position="38"/>
        <end position="61"/>
    </location>
</feature>
<keyword evidence="3" id="KW-1185">Reference proteome</keyword>
<feature type="transmembrane region" description="Helical" evidence="1">
    <location>
        <begin position="12"/>
        <end position="31"/>
    </location>
</feature>
<keyword evidence="1" id="KW-0472">Membrane</keyword>
<dbReference type="AlphaFoldDB" id="A0AAV9IFN9"/>
<organism evidence="2 3">
    <name type="scientific">Galdieria yellowstonensis</name>
    <dbReference type="NCBI Taxonomy" id="3028027"/>
    <lineage>
        <taxon>Eukaryota</taxon>
        <taxon>Rhodophyta</taxon>
        <taxon>Bangiophyceae</taxon>
        <taxon>Galdieriales</taxon>
        <taxon>Galdieriaceae</taxon>
        <taxon>Galdieria</taxon>
    </lineage>
</organism>
<dbReference type="Proteomes" id="UP001300502">
    <property type="component" value="Unassembled WGS sequence"/>
</dbReference>
<name>A0AAV9IFN9_9RHOD</name>
<evidence type="ECO:0000313" key="2">
    <source>
        <dbReference type="EMBL" id="KAK4526078.1"/>
    </source>
</evidence>
<gene>
    <name evidence="2" type="ORF">GAYE_SCF19G3989</name>
</gene>
<proteinExistence type="predicted"/>
<keyword evidence="1" id="KW-1133">Transmembrane helix</keyword>
<evidence type="ECO:0000313" key="3">
    <source>
        <dbReference type="Proteomes" id="UP001300502"/>
    </source>
</evidence>
<keyword evidence="1" id="KW-0812">Transmembrane</keyword>